<keyword evidence="3 5" id="KW-0808">Transferase</keyword>
<dbReference type="PIRSF" id="PIRSF000410">
    <property type="entry name" value="CheR"/>
    <property type="match status" value="1"/>
</dbReference>
<evidence type="ECO:0000259" key="6">
    <source>
        <dbReference type="PROSITE" id="PS50123"/>
    </source>
</evidence>
<dbReference type="InterPro" id="IPR026024">
    <property type="entry name" value="Chemotaxis_MeTrfase_CheR"/>
</dbReference>
<evidence type="ECO:0000256" key="3">
    <source>
        <dbReference type="ARBA" id="ARBA00022679"/>
    </source>
</evidence>
<dbReference type="InterPro" id="IPR000780">
    <property type="entry name" value="CheR_MeTrfase"/>
</dbReference>
<evidence type="ECO:0000256" key="4">
    <source>
        <dbReference type="ARBA" id="ARBA00022691"/>
    </source>
</evidence>
<keyword evidence="4 5" id="KW-0949">S-adenosyl-L-methionine</keyword>
<comment type="caution">
    <text evidence="7">The sequence shown here is derived from an EMBL/GenBank/DDBJ whole genome shotgun (WGS) entry which is preliminary data.</text>
</comment>
<dbReference type="Proteomes" id="UP001596292">
    <property type="component" value="Unassembled WGS sequence"/>
</dbReference>
<dbReference type="SUPFAM" id="SSF47757">
    <property type="entry name" value="Chemotaxis receptor methyltransferase CheR, N-terminal domain"/>
    <property type="match status" value="1"/>
</dbReference>
<gene>
    <name evidence="7" type="ORF">ACFQE0_21055</name>
</gene>
<dbReference type="GO" id="GO:0008168">
    <property type="term" value="F:methyltransferase activity"/>
    <property type="evidence" value="ECO:0007669"/>
    <property type="project" value="UniProtKB-KW"/>
</dbReference>
<dbReference type="InterPro" id="IPR036804">
    <property type="entry name" value="CheR_N_sf"/>
</dbReference>
<evidence type="ECO:0000256" key="5">
    <source>
        <dbReference type="PIRNR" id="PIRNR000410"/>
    </source>
</evidence>
<dbReference type="InterPro" id="IPR022641">
    <property type="entry name" value="CheR_N"/>
</dbReference>
<dbReference type="PROSITE" id="PS50123">
    <property type="entry name" value="CHER"/>
    <property type="match status" value="1"/>
</dbReference>
<dbReference type="InterPro" id="IPR050903">
    <property type="entry name" value="Bact_Chemotaxis_MeTrfase"/>
</dbReference>
<keyword evidence="2 5" id="KW-0489">Methyltransferase</keyword>
<dbReference type="EMBL" id="JBHSWN010000001">
    <property type="protein sequence ID" value="MFC6791866.1"/>
    <property type="molecule type" value="Genomic_DNA"/>
</dbReference>
<dbReference type="Gene3D" id="1.10.155.10">
    <property type="entry name" value="Chemotaxis receptor methyltransferase CheR, N-terminal domain"/>
    <property type="match status" value="1"/>
</dbReference>
<protein>
    <recommendedName>
        <fullName evidence="5">Chemotaxis protein methyltransferase</fullName>
        <ecNumber evidence="5">2.1.1.80</ecNumber>
    </recommendedName>
</protein>
<reference evidence="8" key="1">
    <citation type="journal article" date="2019" name="Int. J. Syst. Evol. Microbiol.">
        <title>The Global Catalogue of Microorganisms (GCM) 10K type strain sequencing project: providing services to taxonomists for standard genome sequencing and annotation.</title>
        <authorList>
            <consortium name="The Broad Institute Genomics Platform"/>
            <consortium name="The Broad Institute Genome Sequencing Center for Infectious Disease"/>
            <person name="Wu L."/>
            <person name="Ma J."/>
        </authorList>
    </citation>
    <scope>NUCLEOTIDE SEQUENCE [LARGE SCALE GENOMIC DNA]</scope>
    <source>
        <strain evidence="8">CCUG 48316</strain>
    </source>
</reference>
<dbReference type="PANTHER" id="PTHR24422:SF10">
    <property type="entry name" value="CHEMOTAXIS PROTEIN METHYLTRANSFERASE 2"/>
    <property type="match status" value="1"/>
</dbReference>
<evidence type="ECO:0000256" key="2">
    <source>
        <dbReference type="ARBA" id="ARBA00022603"/>
    </source>
</evidence>
<comment type="function">
    <text evidence="5">Methylation of the membrane-bound methyl-accepting chemotaxis proteins (MCP) to form gamma-glutamyl methyl ester residues in MCP.</text>
</comment>
<name>A0ABW2BPH5_9HYPH</name>
<dbReference type="RefSeq" id="WP_378973127.1">
    <property type="nucleotide sequence ID" value="NZ_JBHSWN010000001.1"/>
</dbReference>
<dbReference type="PANTHER" id="PTHR24422">
    <property type="entry name" value="CHEMOTAXIS PROTEIN METHYLTRANSFERASE"/>
    <property type="match status" value="1"/>
</dbReference>
<evidence type="ECO:0000313" key="7">
    <source>
        <dbReference type="EMBL" id="MFC6791866.1"/>
    </source>
</evidence>
<dbReference type="SMART" id="SM00138">
    <property type="entry name" value="MeTrc"/>
    <property type="match status" value="1"/>
</dbReference>
<evidence type="ECO:0000313" key="8">
    <source>
        <dbReference type="Proteomes" id="UP001596292"/>
    </source>
</evidence>
<comment type="catalytic activity">
    <reaction evidence="1 5">
        <text>L-glutamyl-[protein] + S-adenosyl-L-methionine = [protein]-L-glutamate 5-O-methyl ester + S-adenosyl-L-homocysteine</text>
        <dbReference type="Rhea" id="RHEA:24452"/>
        <dbReference type="Rhea" id="RHEA-COMP:10208"/>
        <dbReference type="Rhea" id="RHEA-COMP:10311"/>
        <dbReference type="ChEBI" id="CHEBI:29973"/>
        <dbReference type="ChEBI" id="CHEBI:57856"/>
        <dbReference type="ChEBI" id="CHEBI:59789"/>
        <dbReference type="ChEBI" id="CHEBI:82795"/>
        <dbReference type="EC" id="2.1.1.80"/>
    </reaction>
</comment>
<organism evidence="7 8">
    <name type="scientific">Methylobacterium komagatae</name>
    <dbReference type="NCBI Taxonomy" id="374425"/>
    <lineage>
        <taxon>Bacteria</taxon>
        <taxon>Pseudomonadati</taxon>
        <taxon>Pseudomonadota</taxon>
        <taxon>Alphaproteobacteria</taxon>
        <taxon>Hyphomicrobiales</taxon>
        <taxon>Methylobacteriaceae</taxon>
        <taxon>Methylobacterium</taxon>
    </lineage>
</organism>
<sequence length="292" mass="34087">MSAQASRREPDRPDPVVTDGDFAKFRDFFYRKTGIMFADNKRYFVDKRLQERMLAAGQHGFRDYFNMLRFQASGEEFQALVNLMTVNETYFYREEYQFRCLVRSILPEIARRKRQGDPVRIWSVPCSTGEEPYSIAFQLLDNWADVDRYDVEIVASDIDTTVLDQARSGVYGDRSVQHVPKPTLERFMRRRRGDYEVIADIRDSIAFTRVNLSDPLSTRQFRNFDVVFCRNLLIYFDDESRREAAQTIYEALDPGGFVCLGHSESMSRISSLFAIRKFPEAIVYQKPLSAEA</sequence>
<dbReference type="GO" id="GO:0032259">
    <property type="term" value="P:methylation"/>
    <property type="evidence" value="ECO:0007669"/>
    <property type="project" value="UniProtKB-KW"/>
</dbReference>
<feature type="domain" description="CheR-type methyltransferase" evidence="6">
    <location>
        <begin position="17"/>
        <end position="278"/>
    </location>
</feature>
<accession>A0ABW2BPH5</accession>
<evidence type="ECO:0000256" key="1">
    <source>
        <dbReference type="ARBA" id="ARBA00001541"/>
    </source>
</evidence>
<dbReference type="Pfam" id="PF03705">
    <property type="entry name" value="CheR_N"/>
    <property type="match status" value="1"/>
</dbReference>
<dbReference type="PRINTS" id="PR00996">
    <property type="entry name" value="CHERMTFRASE"/>
</dbReference>
<dbReference type="SUPFAM" id="SSF53335">
    <property type="entry name" value="S-adenosyl-L-methionine-dependent methyltransferases"/>
    <property type="match status" value="1"/>
</dbReference>
<dbReference type="Gene3D" id="3.40.50.150">
    <property type="entry name" value="Vaccinia Virus protein VP39"/>
    <property type="match status" value="1"/>
</dbReference>
<dbReference type="EC" id="2.1.1.80" evidence="5"/>
<dbReference type="InterPro" id="IPR022642">
    <property type="entry name" value="CheR_C"/>
</dbReference>
<dbReference type="Pfam" id="PF01739">
    <property type="entry name" value="CheR"/>
    <property type="match status" value="1"/>
</dbReference>
<proteinExistence type="predicted"/>
<keyword evidence="8" id="KW-1185">Reference proteome</keyword>
<dbReference type="InterPro" id="IPR029063">
    <property type="entry name" value="SAM-dependent_MTases_sf"/>
</dbReference>